<evidence type="ECO:0000313" key="2">
    <source>
        <dbReference type="EMBL" id="MBK1705565.1"/>
    </source>
</evidence>
<feature type="region of interest" description="Disordered" evidence="1">
    <location>
        <begin position="1"/>
        <end position="21"/>
    </location>
</feature>
<dbReference type="Pfam" id="PF05488">
    <property type="entry name" value="PAAR_motif"/>
    <property type="match status" value="1"/>
</dbReference>
<accession>A0AAJ0U6A2</accession>
<reference evidence="2" key="2">
    <citation type="journal article" date="2020" name="Microorganisms">
        <title>Osmotic Adaptation and Compatible Solute Biosynthesis of Phototrophic Bacteria as Revealed from Genome Analyses.</title>
        <authorList>
            <person name="Imhoff J.F."/>
            <person name="Rahn T."/>
            <person name="Kunzel S."/>
            <person name="Keller A."/>
            <person name="Neulinger S.C."/>
        </authorList>
    </citation>
    <scope>NUCLEOTIDE SEQUENCE</scope>
    <source>
        <strain evidence="2">DSM 11080</strain>
    </source>
</reference>
<dbReference type="InterPro" id="IPR008727">
    <property type="entry name" value="PAAR_motif"/>
</dbReference>
<proteinExistence type="predicted"/>
<keyword evidence="3" id="KW-1185">Reference proteome</keyword>
<protein>
    <recommendedName>
        <fullName evidence="4">PAAR motif protein</fullName>
    </recommendedName>
</protein>
<dbReference type="Gene3D" id="2.60.200.60">
    <property type="match status" value="1"/>
</dbReference>
<dbReference type="EMBL" id="NRSJ01000024">
    <property type="protein sequence ID" value="MBK1705565.1"/>
    <property type="molecule type" value="Genomic_DNA"/>
</dbReference>
<dbReference type="AlphaFoldDB" id="A0AAJ0U6A2"/>
<name>A0AAJ0U6A2_9GAMM</name>
<evidence type="ECO:0000256" key="1">
    <source>
        <dbReference type="SAM" id="MobiDB-lite"/>
    </source>
</evidence>
<reference evidence="2" key="1">
    <citation type="submission" date="2017-08" db="EMBL/GenBank/DDBJ databases">
        <authorList>
            <person name="Imhoff J.F."/>
            <person name="Rahn T."/>
            <person name="Kuenzel S."/>
            <person name="Neulinger S.C."/>
        </authorList>
    </citation>
    <scope>NUCLEOTIDE SEQUENCE</scope>
    <source>
        <strain evidence="2">DSM 11080</strain>
    </source>
</reference>
<organism evidence="2 3">
    <name type="scientific">Halochromatium glycolicum</name>
    <dbReference type="NCBI Taxonomy" id="85075"/>
    <lineage>
        <taxon>Bacteria</taxon>
        <taxon>Pseudomonadati</taxon>
        <taxon>Pseudomonadota</taxon>
        <taxon>Gammaproteobacteria</taxon>
        <taxon>Chromatiales</taxon>
        <taxon>Chromatiaceae</taxon>
        <taxon>Halochromatium</taxon>
    </lineage>
</organism>
<dbReference type="Proteomes" id="UP001296776">
    <property type="component" value="Unassembled WGS sequence"/>
</dbReference>
<evidence type="ECO:0000313" key="3">
    <source>
        <dbReference type="Proteomes" id="UP001296776"/>
    </source>
</evidence>
<gene>
    <name evidence="2" type="ORF">CKO40_13635</name>
</gene>
<evidence type="ECO:0008006" key="4">
    <source>
        <dbReference type="Google" id="ProtNLM"/>
    </source>
</evidence>
<comment type="caution">
    <text evidence="2">The sequence shown here is derived from an EMBL/GenBank/DDBJ whole genome shotgun (WGS) entry which is preliminary data.</text>
</comment>
<sequence length="164" mass="15851">MAGKPAARTTDATAHMMSPLSPGPGSPNVLIGYLPAWRGLPLASAGALQAAKAGSQARITTAQAATAAAAGTPGGPAAKAAEESLKLAEAAAMGSLISSMAGGADVHACPMPLPAPPHGPGVVVNGSMTVTVNNLPACRVGDTLVEALGPANKIVKGCLTVMIG</sequence>